<name>F4PXS0_CACFS</name>
<sequence length="111" mass="12836">MLSGDNSLDKCVVVVVDSDSGSSDSDSNISNNSNNGSNSDEYLDNIERVYQCQEDYHDGSEHYKSFRKFLHNHRWGYTFTTHYTFKGKLKSIDRASKRDRDIYRSMKMDSS</sequence>
<accession>F4PXS0</accession>
<protein>
    <submittedName>
        <fullName evidence="2">Uncharacterized protein</fullName>
    </submittedName>
</protein>
<dbReference type="RefSeq" id="XP_004357874.1">
    <property type="nucleotide sequence ID" value="XM_004357817.1"/>
</dbReference>
<evidence type="ECO:0000313" key="2">
    <source>
        <dbReference type="EMBL" id="EGG19580.1"/>
    </source>
</evidence>
<organism evidence="2 3">
    <name type="scientific">Cavenderia fasciculata</name>
    <name type="common">Slime mold</name>
    <name type="synonym">Dictyostelium fasciculatum</name>
    <dbReference type="NCBI Taxonomy" id="261658"/>
    <lineage>
        <taxon>Eukaryota</taxon>
        <taxon>Amoebozoa</taxon>
        <taxon>Evosea</taxon>
        <taxon>Eumycetozoa</taxon>
        <taxon>Dictyostelia</taxon>
        <taxon>Acytosteliales</taxon>
        <taxon>Cavenderiaceae</taxon>
        <taxon>Cavenderia</taxon>
    </lineage>
</organism>
<evidence type="ECO:0000313" key="3">
    <source>
        <dbReference type="Proteomes" id="UP000007797"/>
    </source>
</evidence>
<gene>
    <name evidence="2" type="ORF">DFA_00158</name>
</gene>
<keyword evidence="3" id="KW-1185">Reference proteome</keyword>
<dbReference type="Proteomes" id="UP000007797">
    <property type="component" value="Unassembled WGS sequence"/>
</dbReference>
<dbReference type="KEGG" id="dfa:DFA_00158"/>
<dbReference type="AlphaFoldDB" id="F4PXS0"/>
<evidence type="ECO:0000256" key="1">
    <source>
        <dbReference type="SAM" id="MobiDB-lite"/>
    </source>
</evidence>
<dbReference type="GeneID" id="14871762"/>
<feature type="region of interest" description="Disordered" evidence="1">
    <location>
        <begin position="18"/>
        <end position="44"/>
    </location>
</feature>
<reference evidence="3" key="1">
    <citation type="journal article" date="2011" name="Genome Res.">
        <title>Phylogeny-wide analysis of social amoeba genomes highlights ancient origins for complex intercellular communication.</title>
        <authorList>
            <person name="Heidel A.J."/>
            <person name="Lawal H.M."/>
            <person name="Felder M."/>
            <person name="Schilde C."/>
            <person name="Helps N.R."/>
            <person name="Tunggal B."/>
            <person name="Rivero F."/>
            <person name="John U."/>
            <person name="Schleicher M."/>
            <person name="Eichinger L."/>
            <person name="Platzer M."/>
            <person name="Noegel A.A."/>
            <person name="Schaap P."/>
            <person name="Gloeckner G."/>
        </authorList>
    </citation>
    <scope>NUCLEOTIDE SEQUENCE [LARGE SCALE GENOMIC DNA]</scope>
    <source>
        <strain evidence="3">SH3</strain>
    </source>
</reference>
<feature type="compositionally biased region" description="Low complexity" evidence="1">
    <location>
        <begin position="18"/>
        <end position="40"/>
    </location>
</feature>
<proteinExistence type="predicted"/>
<dbReference type="EMBL" id="GL883014">
    <property type="protein sequence ID" value="EGG19580.1"/>
    <property type="molecule type" value="Genomic_DNA"/>
</dbReference>